<dbReference type="EMBL" id="APBN01000006">
    <property type="protein sequence ID" value="EMT51799.1"/>
    <property type="molecule type" value="Genomic_DNA"/>
</dbReference>
<dbReference type="Pfam" id="PF11731">
    <property type="entry name" value="Cdd1"/>
    <property type="match status" value="1"/>
</dbReference>
<dbReference type="InterPro" id="IPR021725">
    <property type="entry name" value="Cdd1"/>
</dbReference>
<organism evidence="1 2">
    <name type="scientific">Brevibacillus borstelensis AK1</name>
    <dbReference type="NCBI Taxonomy" id="1300222"/>
    <lineage>
        <taxon>Bacteria</taxon>
        <taxon>Bacillati</taxon>
        <taxon>Bacillota</taxon>
        <taxon>Bacilli</taxon>
        <taxon>Bacillales</taxon>
        <taxon>Paenibacillaceae</taxon>
        <taxon>Brevibacillus</taxon>
    </lineage>
</organism>
<dbReference type="RefSeq" id="WP_003389379.1">
    <property type="nucleotide sequence ID" value="NZ_APBN01000006.1"/>
</dbReference>
<dbReference type="Proteomes" id="UP000012081">
    <property type="component" value="Unassembled WGS sequence"/>
</dbReference>
<dbReference type="STRING" id="1300222.I532_15691"/>
<accession>M8D6A3</accession>
<evidence type="ECO:0000313" key="1">
    <source>
        <dbReference type="EMBL" id="EMT51799.1"/>
    </source>
</evidence>
<sequence length="155" mass="17423">MPIRSKAKTKTPKLPLTEAERTQLRRAKLLLTEVGSQHPEHLSAQLGTSFERARELIALAAFQSVPSIGPKLAEDLVLLGYYSLSELHGLKGADLIDALEGKYGCQIDPCVEDQLRCVIHHAENPGSDKQWWDFTGERKAYREQHGYPPNRPKPR</sequence>
<comment type="caution">
    <text evidence="1">The sequence shown here is derived from an EMBL/GenBank/DDBJ whole genome shotgun (WGS) entry which is preliminary data.</text>
</comment>
<dbReference type="OrthoDB" id="666031at2"/>
<keyword evidence="2" id="KW-1185">Reference proteome</keyword>
<evidence type="ECO:0000313" key="2">
    <source>
        <dbReference type="Proteomes" id="UP000012081"/>
    </source>
</evidence>
<evidence type="ECO:0008006" key="3">
    <source>
        <dbReference type="Google" id="ProtNLM"/>
    </source>
</evidence>
<proteinExistence type="predicted"/>
<protein>
    <recommendedName>
        <fullName evidence="3">Pathogenicity locus</fullName>
    </recommendedName>
</protein>
<name>M8D6A3_9BACL</name>
<dbReference type="PATRIC" id="fig|1300222.3.peg.3283"/>
<dbReference type="AlphaFoldDB" id="M8D6A3"/>
<gene>
    <name evidence="1" type="ORF">I532_15691</name>
</gene>
<reference evidence="1 2" key="1">
    <citation type="submission" date="2013-03" db="EMBL/GenBank/DDBJ databases">
        <title>Assembly of a new bacterial strain Brevibacillus borstelensis AK1.</title>
        <authorList>
            <person name="Rajan I."/>
            <person name="PoliReddy D."/>
            <person name="Sugumar T."/>
            <person name="Rathinam K."/>
            <person name="Alqarawi S."/>
            <person name="Khalil A.B."/>
            <person name="Sivakumar N."/>
        </authorList>
    </citation>
    <scope>NUCLEOTIDE SEQUENCE [LARGE SCALE GENOMIC DNA]</scope>
    <source>
        <strain evidence="1 2">AK1</strain>
    </source>
</reference>